<dbReference type="AlphaFoldDB" id="A0A1V6SA92"/>
<reference evidence="2" key="1">
    <citation type="journal article" date="2017" name="Nat. Microbiol.">
        <title>Global analysis of biosynthetic gene clusters reveals vast potential of secondary metabolite production in Penicillium species.</title>
        <authorList>
            <person name="Nielsen J.C."/>
            <person name="Grijseels S."/>
            <person name="Prigent S."/>
            <person name="Ji B."/>
            <person name="Dainat J."/>
            <person name="Nielsen K.F."/>
            <person name="Frisvad J.C."/>
            <person name="Workman M."/>
            <person name="Nielsen J."/>
        </authorList>
    </citation>
    <scope>NUCLEOTIDE SEQUENCE [LARGE SCALE GENOMIC DNA]</scope>
    <source>
        <strain evidence="2">IBT 14082</strain>
    </source>
</reference>
<comment type="caution">
    <text evidence="1">The sequence shown here is derived from an EMBL/GenBank/DDBJ whole genome shotgun (WGS) entry which is preliminary data.</text>
</comment>
<evidence type="ECO:0000313" key="1">
    <source>
        <dbReference type="EMBL" id="OQE10680.1"/>
    </source>
</evidence>
<accession>A0A1V6SA92</accession>
<gene>
    <name evidence="1" type="ORF">PENFLA_c082G07008</name>
</gene>
<organism evidence="1 2">
    <name type="scientific">Penicillium flavigenum</name>
    <dbReference type="NCBI Taxonomy" id="254877"/>
    <lineage>
        <taxon>Eukaryota</taxon>
        <taxon>Fungi</taxon>
        <taxon>Dikarya</taxon>
        <taxon>Ascomycota</taxon>
        <taxon>Pezizomycotina</taxon>
        <taxon>Eurotiomycetes</taxon>
        <taxon>Eurotiomycetidae</taxon>
        <taxon>Eurotiales</taxon>
        <taxon>Aspergillaceae</taxon>
        <taxon>Penicillium</taxon>
    </lineage>
</organism>
<proteinExistence type="predicted"/>
<name>A0A1V6SA92_9EURO</name>
<keyword evidence="2" id="KW-1185">Reference proteome</keyword>
<sequence>MSILQKISWSLSMMTESNHKNNESNRRIKVTETPNTRIAIMEQTCTITFVNCRPELGAMDTHENRLTALLEL</sequence>
<dbReference type="EMBL" id="MLQL01000082">
    <property type="protein sequence ID" value="OQE10680.1"/>
    <property type="molecule type" value="Genomic_DNA"/>
</dbReference>
<protein>
    <submittedName>
        <fullName evidence="1">Uncharacterized protein</fullName>
    </submittedName>
</protein>
<dbReference type="Proteomes" id="UP000191342">
    <property type="component" value="Unassembled WGS sequence"/>
</dbReference>
<evidence type="ECO:0000313" key="2">
    <source>
        <dbReference type="Proteomes" id="UP000191342"/>
    </source>
</evidence>